<reference evidence="2" key="1">
    <citation type="submission" date="2021-01" db="EMBL/GenBank/DDBJ databases">
        <title>Caligus Genome Assembly.</title>
        <authorList>
            <person name="Gallardo-Escarate C."/>
        </authorList>
    </citation>
    <scope>NUCLEOTIDE SEQUENCE [LARGE SCALE GENOMIC DNA]</scope>
</reference>
<sequence>MDDFEHGNENFLGWGDNMVGQEENDNMTAGAVPETMTASKKMLWNMVTFSGLVEEGENTEDFNSV</sequence>
<organism evidence="1 2">
    <name type="scientific">Caligus rogercresseyi</name>
    <name type="common">Sea louse</name>
    <dbReference type="NCBI Taxonomy" id="217165"/>
    <lineage>
        <taxon>Eukaryota</taxon>
        <taxon>Metazoa</taxon>
        <taxon>Ecdysozoa</taxon>
        <taxon>Arthropoda</taxon>
        <taxon>Crustacea</taxon>
        <taxon>Multicrustacea</taxon>
        <taxon>Hexanauplia</taxon>
        <taxon>Copepoda</taxon>
        <taxon>Siphonostomatoida</taxon>
        <taxon>Caligidae</taxon>
        <taxon>Caligus</taxon>
    </lineage>
</organism>
<evidence type="ECO:0000313" key="2">
    <source>
        <dbReference type="Proteomes" id="UP000595437"/>
    </source>
</evidence>
<dbReference type="Proteomes" id="UP000595437">
    <property type="component" value="Chromosome 5"/>
</dbReference>
<proteinExistence type="predicted"/>
<dbReference type="AlphaFoldDB" id="A0A7T8KGP7"/>
<keyword evidence="2" id="KW-1185">Reference proteome</keyword>
<accession>A0A7T8KGP7</accession>
<protein>
    <submittedName>
        <fullName evidence="1">Vitellogenin 2</fullName>
    </submittedName>
</protein>
<name>A0A7T8KGP7_CALRO</name>
<gene>
    <name evidence="1" type="ORF">FKW44_008851</name>
</gene>
<evidence type="ECO:0000313" key="1">
    <source>
        <dbReference type="EMBL" id="QQP55603.1"/>
    </source>
</evidence>
<dbReference type="EMBL" id="CP045894">
    <property type="protein sequence ID" value="QQP55603.1"/>
    <property type="molecule type" value="Genomic_DNA"/>
</dbReference>